<dbReference type="EMBL" id="JAJJMB010016078">
    <property type="protein sequence ID" value="KAI3849673.1"/>
    <property type="molecule type" value="Genomic_DNA"/>
</dbReference>
<reference evidence="1" key="1">
    <citation type="submission" date="2022-04" db="EMBL/GenBank/DDBJ databases">
        <title>A functionally conserved STORR gene fusion in Papaver species that diverged 16.8 million years ago.</title>
        <authorList>
            <person name="Catania T."/>
        </authorList>
    </citation>
    <scope>NUCLEOTIDE SEQUENCE</scope>
    <source>
        <strain evidence="1">S-188037</strain>
    </source>
</reference>
<protein>
    <submittedName>
        <fullName evidence="1">Uncharacterized protein</fullName>
    </submittedName>
</protein>
<comment type="caution">
    <text evidence="1">The sequence shown here is derived from an EMBL/GenBank/DDBJ whole genome shotgun (WGS) entry which is preliminary data.</text>
</comment>
<name>A0AAD4S135_9MAGN</name>
<gene>
    <name evidence="1" type="ORF">MKW98_026587</name>
</gene>
<dbReference type="AlphaFoldDB" id="A0AAD4S135"/>
<proteinExistence type="predicted"/>
<sequence length="56" mass="6118">MHQFLRKNCATNVLIADSCLYVCGSVAAVVYLEAAHHCLNGQNTLLLFEPAQCIPI</sequence>
<evidence type="ECO:0000313" key="2">
    <source>
        <dbReference type="Proteomes" id="UP001202328"/>
    </source>
</evidence>
<evidence type="ECO:0000313" key="1">
    <source>
        <dbReference type="EMBL" id="KAI3849673.1"/>
    </source>
</evidence>
<accession>A0AAD4S135</accession>
<dbReference type="Proteomes" id="UP001202328">
    <property type="component" value="Unassembled WGS sequence"/>
</dbReference>
<organism evidence="1 2">
    <name type="scientific">Papaver atlanticum</name>
    <dbReference type="NCBI Taxonomy" id="357466"/>
    <lineage>
        <taxon>Eukaryota</taxon>
        <taxon>Viridiplantae</taxon>
        <taxon>Streptophyta</taxon>
        <taxon>Embryophyta</taxon>
        <taxon>Tracheophyta</taxon>
        <taxon>Spermatophyta</taxon>
        <taxon>Magnoliopsida</taxon>
        <taxon>Ranunculales</taxon>
        <taxon>Papaveraceae</taxon>
        <taxon>Papaveroideae</taxon>
        <taxon>Papaver</taxon>
    </lineage>
</organism>
<keyword evidence="2" id="KW-1185">Reference proteome</keyword>